<sequence length="1158" mass="120163">MPLRHRQPQRRRLRALVVAVAAAGTFATGSAGAAVAGSPPFSAPGTSPGDALVSDPAALVNPLIGTGSGGATVGQVDSYPGATAPFGMVSFSPDTPSRPDGGGYNYDDSSTTGFSLTHMSGPGCGAFGDFPILPTVGALQADPASTTSAFQHAHEHASPGSYGVTLDPGTPTAVQAELAATERTGIGRFTYPSTTAANMLFKMGEAQSGNQAANIQVVGDRTVTGTETAGQFCGSPGTYPVHFVATFSRPFSSYGTWHTAPAGPNVFTQPTGDLPWSYHEVASGGTPATIAPATAADGSSAVSWKQSNALANTWIETTPSGLTQGASYQASVTLQGTGNVYLNFYNGRQDVGGTPVTLTSTPVTLTVDTAIPTGSIGAPQFQVRTAGTGPVDLLASAASIRQDEVVKSPGTAKVTAHGSGRVRVPAGADGKPAGAGTGTPVAPRGVEAKGAQSRTQVAGTDGLGSGAWVSFDTTSQQQVTMKLALSYVSQDNATANLAHENPGWSVGAVARRTSAQWNSLLSRIRIGGGTAAQRQEFYTALYHTMLEPSIFSDADGDYLGFDDKVHRTAHGAVQYANFSGWDIYRSEIPLLAVIAPEQTSQMMTSLLNDQAQGGWLPKWGFANDYTDVMNGDAADPILAEAYALGARDFDAHAALAAMVKGATQIPASPAEMGQGWYVERPQLAPYQSLGYVPNTTQSSLSPTNNGASETIEYATADFGIAQLAKALGEDSTYRTFLKRSQNWTNIFNTATGYIQPRDGEGQFPQFDPTTDGMGAFGQSGFQEGNAAQYTWSIPQNIQGLITAMGGNDAAVKRLDTYFQQLNAGPNQPYEWAGNEPAFGTPWIYSYAGAPYKSEQIVHRLLTSVYSDTPGGEPGNDDLGSMSSWFVWCSLGMYPPTPGTPVLTLGAPIFSRAEFDLPGHRLQLSAPGASTTTYVHGVTVNGTSWSRAWLPASLLTGSDAPAGLPATTRLSFALSSTADTSWAAAAADAPPSYPAGPLEFPPGRKPIILTPTGPNLLGDTPTGQLAWQGPVQNGVGSVPGTVAAATTPEGASAVRWTETSAAPNTWIWVDPVSQVPAGQSYQASVTLEGTGTVYLDFWNGQQDLSSQTVQLTGTPQTLTVQGAVPSSAGTHLQIRTGDTGPVDLYASAASLRVLTPQQN</sequence>
<dbReference type="Proteomes" id="UP000778578">
    <property type="component" value="Unassembled WGS sequence"/>
</dbReference>
<dbReference type="Gene3D" id="1.20.1610.10">
    <property type="entry name" value="alpha-1,2-mannosidases domains"/>
    <property type="match status" value="1"/>
</dbReference>
<evidence type="ECO:0000259" key="3">
    <source>
        <dbReference type="Pfam" id="PF07971"/>
    </source>
</evidence>
<dbReference type="EMBL" id="JAINZZ010000001">
    <property type="protein sequence ID" value="MBY8876283.1"/>
    <property type="molecule type" value="Genomic_DNA"/>
</dbReference>
<feature type="chain" id="PRO_5046426508" evidence="2">
    <location>
        <begin position="34"/>
        <end position="1158"/>
    </location>
</feature>
<dbReference type="EC" id="3.2.1.-" evidence="5"/>
<organism evidence="5 6">
    <name type="scientific">Actinacidiphila acidipaludis</name>
    <dbReference type="NCBI Taxonomy" id="2873382"/>
    <lineage>
        <taxon>Bacteria</taxon>
        <taxon>Bacillati</taxon>
        <taxon>Actinomycetota</taxon>
        <taxon>Actinomycetes</taxon>
        <taxon>Kitasatosporales</taxon>
        <taxon>Streptomycetaceae</taxon>
        <taxon>Actinacidiphila</taxon>
    </lineage>
</organism>
<dbReference type="InterPro" id="IPR008928">
    <property type="entry name" value="6-hairpin_glycosidase_sf"/>
</dbReference>
<evidence type="ECO:0000313" key="5">
    <source>
        <dbReference type="EMBL" id="MBY8876283.1"/>
    </source>
</evidence>
<gene>
    <name evidence="5" type="ORF">K7862_01340</name>
</gene>
<dbReference type="InterPro" id="IPR006311">
    <property type="entry name" value="TAT_signal"/>
</dbReference>
<dbReference type="InterPro" id="IPR012939">
    <property type="entry name" value="Glyco_hydro_92"/>
</dbReference>
<dbReference type="InterPro" id="IPR005887">
    <property type="entry name" value="GH92_a_mannosidase_put"/>
</dbReference>
<dbReference type="Gene3D" id="3.30.2080.10">
    <property type="entry name" value="GH92 mannosidase domain"/>
    <property type="match status" value="1"/>
</dbReference>
<dbReference type="GO" id="GO:0016798">
    <property type="term" value="F:hydrolase activity, acting on glycosyl bonds"/>
    <property type="evidence" value="ECO:0007669"/>
    <property type="project" value="UniProtKB-KW"/>
</dbReference>
<feature type="compositionally biased region" description="Low complexity" evidence="1">
    <location>
        <begin position="424"/>
        <end position="442"/>
    </location>
</feature>
<keyword evidence="6" id="KW-1185">Reference proteome</keyword>
<feature type="region of interest" description="Disordered" evidence="1">
    <location>
        <begin position="412"/>
        <end position="442"/>
    </location>
</feature>
<keyword evidence="5" id="KW-0378">Hydrolase</keyword>
<proteinExistence type="predicted"/>
<name>A0ABS7PZJ8_9ACTN</name>
<feature type="domain" description="Glycosyl hydrolase family 92" evidence="3">
    <location>
        <begin position="492"/>
        <end position="956"/>
    </location>
</feature>
<keyword evidence="5" id="KW-0326">Glycosidase</keyword>
<evidence type="ECO:0000313" key="6">
    <source>
        <dbReference type="Proteomes" id="UP000778578"/>
    </source>
</evidence>
<dbReference type="PROSITE" id="PS51318">
    <property type="entry name" value="TAT"/>
    <property type="match status" value="1"/>
</dbReference>
<dbReference type="InterPro" id="IPR014718">
    <property type="entry name" value="GH-type_carb-bd"/>
</dbReference>
<evidence type="ECO:0000256" key="2">
    <source>
        <dbReference type="SAM" id="SignalP"/>
    </source>
</evidence>
<dbReference type="InterPro" id="IPR041371">
    <property type="entry name" value="GH92_N"/>
</dbReference>
<keyword evidence="2" id="KW-0732">Signal</keyword>
<dbReference type="InterPro" id="IPR050883">
    <property type="entry name" value="PNGase"/>
</dbReference>
<dbReference type="Pfam" id="PF07971">
    <property type="entry name" value="Glyco_hydro_92"/>
    <property type="match status" value="1"/>
</dbReference>
<dbReference type="Gene3D" id="2.70.98.10">
    <property type="match status" value="2"/>
</dbReference>
<dbReference type="Gene3D" id="1.20.1050.60">
    <property type="entry name" value="alpha-1,2-mannosidase"/>
    <property type="match status" value="1"/>
</dbReference>
<dbReference type="Pfam" id="PF17678">
    <property type="entry name" value="Glyco_hydro_92N"/>
    <property type="match status" value="1"/>
</dbReference>
<evidence type="ECO:0000259" key="4">
    <source>
        <dbReference type="Pfam" id="PF17678"/>
    </source>
</evidence>
<dbReference type="RefSeq" id="WP_222959546.1">
    <property type="nucleotide sequence ID" value="NZ_JAINZZ010000001.1"/>
</dbReference>
<evidence type="ECO:0000256" key="1">
    <source>
        <dbReference type="SAM" id="MobiDB-lite"/>
    </source>
</evidence>
<dbReference type="NCBIfam" id="TIGR01180">
    <property type="entry name" value="aman2_put"/>
    <property type="match status" value="1"/>
</dbReference>
<comment type="caution">
    <text evidence="5">The sequence shown here is derived from an EMBL/GenBank/DDBJ whole genome shotgun (WGS) entry which is preliminary data.</text>
</comment>
<dbReference type="SUPFAM" id="SSF48208">
    <property type="entry name" value="Six-hairpin glycosidases"/>
    <property type="match status" value="1"/>
</dbReference>
<feature type="signal peptide" evidence="2">
    <location>
        <begin position="1"/>
        <end position="33"/>
    </location>
</feature>
<dbReference type="PANTHER" id="PTHR12143">
    <property type="entry name" value="PEPTIDE N-GLYCANASE PNGASE -RELATED"/>
    <property type="match status" value="1"/>
</dbReference>
<protein>
    <submittedName>
        <fullName evidence="5">GH92 family glycosyl hydrolase</fullName>
        <ecNumber evidence="5">3.2.1.-</ecNumber>
    </submittedName>
</protein>
<reference evidence="5 6" key="1">
    <citation type="submission" date="2021-08" db="EMBL/GenBank/DDBJ databases">
        <title>WGS of actinomycetes from Thailand.</title>
        <authorList>
            <person name="Thawai C."/>
        </authorList>
    </citation>
    <scope>NUCLEOTIDE SEQUENCE [LARGE SCALE GENOMIC DNA]</scope>
    <source>
        <strain evidence="5 6">PLK6-54</strain>
    </source>
</reference>
<accession>A0ABS7PZJ8</accession>
<feature type="domain" description="Glycosyl hydrolase family 92 N-terminal" evidence="4">
    <location>
        <begin position="59"/>
        <end position="260"/>
    </location>
</feature>
<dbReference type="PANTHER" id="PTHR12143:SF39">
    <property type="entry name" value="SECRETED PROTEIN"/>
    <property type="match status" value="1"/>
</dbReference>